<evidence type="ECO:0000259" key="3">
    <source>
        <dbReference type="PROSITE" id="PS50102"/>
    </source>
</evidence>
<dbReference type="PANTHER" id="PTHR23003:SF3">
    <property type="entry name" value="FI21236P1-RELATED"/>
    <property type="match status" value="1"/>
</dbReference>
<dbReference type="InterPro" id="IPR012677">
    <property type="entry name" value="Nucleotide-bd_a/b_plait_sf"/>
</dbReference>
<dbReference type="Proteomes" id="UP001489004">
    <property type="component" value="Unassembled WGS sequence"/>
</dbReference>
<dbReference type="GO" id="GO:0005634">
    <property type="term" value="C:nucleus"/>
    <property type="evidence" value="ECO:0007669"/>
    <property type="project" value="TreeGrafter"/>
</dbReference>
<accession>A0AAW1QPT9</accession>
<comment type="caution">
    <text evidence="4">The sequence shown here is derived from an EMBL/GenBank/DDBJ whole genome shotgun (WGS) entry which is preliminary data.</text>
</comment>
<evidence type="ECO:0000256" key="2">
    <source>
        <dbReference type="PROSITE-ProRule" id="PRU00176"/>
    </source>
</evidence>
<reference evidence="4 5" key="1">
    <citation type="journal article" date="2024" name="Nat. Commun.">
        <title>Phylogenomics reveals the evolutionary origins of lichenization in chlorophyte algae.</title>
        <authorList>
            <person name="Puginier C."/>
            <person name="Libourel C."/>
            <person name="Otte J."/>
            <person name="Skaloud P."/>
            <person name="Haon M."/>
            <person name="Grisel S."/>
            <person name="Petersen M."/>
            <person name="Berrin J.G."/>
            <person name="Delaux P.M."/>
            <person name="Dal Grande F."/>
            <person name="Keller J."/>
        </authorList>
    </citation>
    <scope>NUCLEOTIDE SEQUENCE [LARGE SCALE GENOMIC DNA]</scope>
    <source>
        <strain evidence="4 5">SAG 2043</strain>
    </source>
</reference>
<feature type="domain" description="RRM" evidence="3">
    <location>
        <begin position="138"/>
        <end position="214"/>
    </location>
</feature>
<dbReference type="PANTHER" id="PTHR23003">
    <property type="entry name" value="RNA RECOGNITION MOTIF RRM DOMAIN CONTAINING PROTEIN"/>
    <property type="match status" value="1"/>
</dbReference>
<dbReference type="Pfam" id="PF00076">
    <property type="entry name" value="RRM_1"/>
    <property type="match status" value="3"/>
</dbReference>
<feature type="domain" description="RRM" evidence="3">
    <location>
        <begin position="244"/>
        <end position="321"/>
    </location>
</feature>
<dbReference type="EMBL" id="JALJOR010000002">
    <property type="protein sequence ID" value="KAK9823524.1"/>
    <property type="molecule type" value="Genomic_DNA"/>
</dbReference>
<dbReference type="PROSITE" id="PS50102">
    <property type="entry name" value="RRM"/>
    <property type="match status" value="3"/>
</dbReference>
<evidence type="ECO:0000313" key="5">
    <source>
        <dbReference type="Proteomes" id="UP001489004"/>
    </source>
</evidence>
<dbReference type="InterPro" id="IPR000504">
    <property type="entry name" value="RRM_dom"/>
</dbReference>
<feature type="domain" description="RRM" evidence="3">
    <location>
        <begin position="23"/>
        <end position="103"/>
    </location>
</feature>
<dbReference type="InterPro" id="IPR035979">
    <property type="entry name" value="RBD_domain_sf"/>
</dbReference>
<dbReference type="SUPFAM" id="SSF54928">
    <property type="entry name" value="RNA-binding domain, RBD"/>
    <property type="match status" value="2"/>
</dbReference>
<proteinExistence type="predicted"/>
<sequence>MAGHRGLKRPVATDAPDTITVARRCFVNNLAYEVSWQDLKDHFSQVGTVQYADVFRDGDGPRSRSKGCGVVEFADSSSAAAAIQTLNETEFRGRNILVREDREDKELRADWGAAPAREAVKRGRVQADSGTAGAVVGRKVYVSNVSYQTDWQTLKDHFKAAGTVLHADILKDGGASRGCGIVEMSTPAEALQAISLLSNTEVDGRMISVRCWEDREEGRPGRPASAAREVHLGNRPDATSSTGRQVVVHGLPYAMRWQGFKDMMRESGSVVRVDIAIDSTGRSRGFGTALFETEDEAQAAIERWNGAEYEGRTLGAKLDQFA</sequence>
<keyword evidence="5" id="KW-1185">Reference proteome</keyword>
<organism evidence="4 5">
    <name type="scientific">[Myrmecia] bisecta</name>
    <dbReference type="NCBI Taxonomy" id="41462"/>
    <lineage>
        <taxon>Eukaryota</taxon>
        <taxon>Viridiplantae</taxon>
        <taxon>Chlorophyta</taxon>
        <taxon>core chlorophytes</taxon>
        <taxon>Trebouxiophyceae</taxon>
        <taxon>Trebouxiales</taxon>
        <taxon>Trebouxiaceae</taxon>
        <taxon>Myrmecia</taxon>
    </lineage>
</organism>
<dbReference type="GO" id="GO:0005737">
    <property type="term" value="C:cytoplasm"/>
    <property type="evidence" value="ECO:0007669"/>
    <property type="project" value="TreeGrafter"/>
</dbReference>
<dbReference type="Gene3D" id="3.30.70.330">
    <property type="match status" value="3"/>
</dbReference>
<dbReference type="SMART" id="SM00360">
    <property type="entry name" value="RRM"/>
    <property type="match status" value="3"/>
</dbReference>
<protein>
    <recommendedName>
        <fullName evidence="3">RRM domain-containing protein</fullName>
    </recommendedName>
</protein>
<dbReference type="AlphaFoldDB" id="A0AAW1QPT9"/>
<evidence type="ECO:0000256" key="1">
    <source>
        <dbReference type="ARBA" id="ARBA00022884"/>
    </source>
</evidence>
<dbReference type="GO" id="GO:0003729">
    <property type="term" value="F:mRNA binding"/>
    <property type="evidence" value="ECO:0007669"/>
    <property type="project" value="TreeGrafter"/>
</dbReference>
<dbReference type="InterPro" id="IPR050374">
    <property type="entry name" value="RRT5_SRSF_SR"/>
</dbReference>
<keyword evidence="1 2" id="KW-0694">RNA-binding</keyword>
<evidence type="ECO:0000313" key="4">
    <source>
        <dbReference type="EMBL" id="KAK9823524.1"/>
    </source>
</evidence>
<name>A0AAW1QPT9_9CHLO</name>
<gene>
    <name evidence="4" type="ORF">WJX72_003381</name>
</gene>